<evidence type="ECO:0000313" key="2">
    <source>
        <dbReference type="EMBL" id="GGY48896.1"/>
    </source>
</evidence>
<evidence type="ECO:0000256" key="1">
    <source>
        <dbReference type="SAM" id="MobiDB-lite"/>
    </source>
</evidence>
<organism evidence="2 3">
    <name type="scientific">Streptomyces xanthochromogenes</name>
    <dbReference type="NCBI Taxonomy" id="67384"/>
    <lineage>
        <taxon>Bacteria</taxon>
        <taxon>Bacillati</taxon>
        <taxon>Actinomycetota</taxon>
        <taxon>Actinomycetes</taxon>
        <taxon>Kitasatosporales</taxon>
        <taxon>Streptomycetaceae</taxon>
        <taxon>Streptomyces</taxon>
    </lineage>
</organism>
<protein>
    <submittedName>
        <fullName evidence="2">Uncharacterized protein</fullName>
    </submittedName>
</protein>
<comment type="caution">
    <text evidence="2">The sequence shown here is derived from an EMBL/GenBank/DDBJ whole genome shotgun (WGS) entry which is preliminary data.</text>
</comment>
<proteinExistence type="predicted"/>
<name>A0ABQ3AGR9_9ACTN</name>
<keyword evidence="3" id="KW-1185">Reference proteome</keyword>
<reference evidence="3" key="1">
    <citation type="journal article" date="2019" name="Int. J. Syst. Evol. Microbiol.">
        <title>The Global Catalogue of Microorganisms (GCM) 10K type strain sequencing project: providing services to taxonomists for standard genome sequencing and annotation.</title>
        <authorList>
            <consortium name="The Broad Institute Genomics Platform"/>
            <consortium name="The Broad Institute Genome Sequencing Center for Infectious Disease"/>
            <person name="Wu L."/>
            <person name="Ma J."/>
        </authorList>
    </citation>
    <scope>NUCLEOTIDE SEQUENCE [LARGE SCALE GENOMIC DNA]</scope>
    <source>
        <strain evidence="3">JCM 4594</strain>
    </source>
</reference>
<accession>A0ABQ3AGR9</accession>
<dbReference type="Proteomes" id="UP000600946">
    <property type="component" value="Unassembled WGS sequence"/>
</dbReference>
<gene>
    <name evidence="2" type="ORF">GCM10010326_49100</name>
</gene>
<sequence>MGPGVLSLRQFSENGNCGVRSGSSPERGPNDPVRPVRLPFPAGHTRRGGPQLSCQSDELKEAPFVVGRLPEAGTTLAIFFSAAGSVVAARSASDIRSFFAVLNETVFTEVFTFVPGVSDNRAWTVAPAHAPLQCRQDDFTLIPIGGWSAQRGRTTALPGTEFGYNRRRGCM</sequence>
<evidence type="ECO:0000313" key="3">
    <source>
        <dbReference type="Proteomes" id="UP000600946"/>
    </source>
</evidence>
<dbReference type="EMBL" id="BMUU01000008">
    <property type="protein sequence ID" value="GGY48896.1"/>
    <property type="molecule type" value="Genomic_DNA"/>
</dbReference>
<feature type="region of interest" description="Disordered" evidence="1">
    <location>
        <begin position="11"/>
        <end position="52"/>
    </location>
</feature>